<dbReference type="Proteomes" id="UP000001431">
    <property type="component" value="Chromosome"/>
</dbReference>
<sequence length="121" mass="14068">MTSGVDVVKTMRYKFVRYCVNKAYAEVDLKDLPAEVLNAFDDVVNQIRDLEKYFTSIEAIAKVLRGEVLEKLNALRERSPALAEEFLKRVVEHCMELEEVADSPLRDVFQELLRRFNEAKK</sequence>
<name>A3MXM8_PYRCJ</name>
<organism evidence="1 2">
    <name type="scientific">Pyrobaculum calidifontis (strain DSM 21063 / JCM 11548 / VA1)</name>
    <dbReference type="NCBI Taxonomy" id="410359"/>
    <lineage>
        <taxon>Archaea</taxon>
        <taxon>Thermoproteota</taxon>
        <taxon>Thermoprotei</taxon>
        <taxon>Thermoproteales</taxon>
        <taxon>Thermoproteaceae</taxon>
        <taxon>Pyrobaculum</taxon>
    </lineage>
</organism>
<accession>A3MXM8</accession>
<proteinExistence type="predicted"/>
<keyword evidence="2" id="KW-1185">Reference proteome</keyword>
<gene>
    <name evidence="1" type="ordered locus">Pcal_1980</name>
</gene>
<reference evidence="1" key="1">
    <citation type="submission" date="2007-02" db="EMBL/GenBank/DDBJ databases">
        <title>Complete sequence of Pyrobaculum calidifontis JCM 11548.</title>
        <authorList>
            <consortium name="US DOE Joint Genome Institute"/>
            <person name="Copeland A."/>
            <person name="Lucas S."/>
            <person name="Lapidus A."/>
            <person name="Barry K."/>
            <person name="Glavina del Rio T."/>
            <person name="Dalin E."/>
            <person name="Tice H."/>
            <person name="Pitluck S."/>
            <person name="Chain P."/>
            <person name="Malfatti S."/>
            <person name="Shin M."/>
            <person name="Vergez L."/>
            <person name="Schmutz J."/>
            <person name="Larimer F."/>
            <person name="Land M."/>
            <person name="Hauser L."/>
            <person name="Kyrpides N."/>
            <person name="Mikhailova N."/>
            <person name="Cozen A.E."/>
            <person name="Fitz-Gibbon S.T."/>
            <person name="House C.H."/>
            <person name="Saltikov C."/>
            <person name="Lowe T.M."/>
            <person name="Richardson P."/>
        </authorList>
    </citation>
    <scope>NUCLEOTIDE SEQUENCE [LARGE SCALE GENOMIC DNA]</scope>
    <source>
        <strain evidence="1">JCM 11548</strain>
    </source>
</reference>
<dbReference type="KEGG" id="pcl:Pcal_1980"/>
<protein>
    <submittedName>
        <fullName evidence="1">Uncharacterized protein</fullName>
    </submittedName>
</protein>
<dbReference type="STRING" id="410359.Pcal_1980"/>
<evidence type="ECO:0000313" key="2">
    <source>
        <dbReference type="Proteomes" id="UP000001431"/>
    </source>
</evidence>
<dbReference type="EMBL" id="CP000561">
    <property type="protein sequence ID" value="ABO09395.1"/>
    <property type="molecule type" value="Genomic_DNA"/>
</dbReference>
<dbReference type="AlphaFoldDB" id="A3MXM8"/>
<dbReference type="HOGENOM" id="CLU_2091428_0_0_2"/>
<dbReference type="eggNOG" id="arCOG05696">
    <property type="taxonomic scope" value="Archaea"/>
</dbReference>
<evidence type="ECO:0000313" key="1">
    <source>
        <dbReference type="EMBL" id="ABO09395.1"/>
    </source>
</evidence>